<evidence type="ECO:0000256" key="1">
    <source>
        <dbReference type="ARBA" id="ARBA00022723"/>
    </source>
</evidence>
<evidence type="ECO:0000259" key="8">
    <source>
        <dbReference type="Pfam" id="PF18112"/>
    </source>
</evidence>
<feature type="compositionally biased region" description="Basic residues" evidence="6">
    <location>
        <begin position="611"/>
        <end position="629"/>
    </location>
</feature>
<dbReference type="CDD" id="cd21965">
    <property type="entry name" value="Zn-C2H2_CALCOCO1_TAX1BP1_like"/>
    <property type="match status" value="1"/>
</dbReference>
<feature type="region of interest" description="Disordered" evidence="6">
    <location>
        <begin position="531"/>
        <end position="556"/>
    </location>
</feature>
<dbReference type="Pfam" id="PF18112">
    <property type="entry name" value="Zn-C2H2_12"/>
    <property type="match status" value="1"/>
</dbReference>
<evidence type="ECO:0000313" key="10">
    <source>
        <dbReference type="RefSeq" id="XP_036366357.1"/>
    </source>
</evidence>
<name>A0A7E6FHJ9_9MOLL</name>
<evidence type="ECO:0000256" key="4">
    <source>
        <dbReference type="ARBA" id="ARBA00023054"/>
    </source>
</evidence>
<dbReference type="PANTHER" id="PTHR31915:SF6">
    <property type="entry name" value="SKICH DOMAIN-CONTAINING PROTEIN"/>
    <property type="match status" value="1"/>
</dbReference>
<evidence type="ECO:0000313" key="9">
    <source>
        <dbReference type="Proteomes" id="UP000515154"/>
    </source>
</evidence>
<keyword evidence="2" id="KW-0863">Zinc-finger</keyword>
<dbReference type="Gene3D" id="6.20.250.40">
    <property type="match status" value="1"/>
</dbReference>
<organism evidence="9 10">
    <name type="scientific">Octopus sinensis</name>
    <name type="common">East Asian common octopus</name>
    <dbReference type="NCBI Taxonomy" id="2607531"/>
    <lineage>
        <taxon>Eukaryota</taxon>
        <taxon>Metazoa</taxon>
        <taxon>Spiralia</taxon>
        <taxon>Lophotrochozoa</taxon>
        <taxon>Mollusca</taxon>
        <taxon>Cephalopoda</taxon>
        <taxon>Coleoidea</taxon>
        <taxon>Octopodiformes</taxon>
        <taxon>Octopoda</taxon>
        <taxon>Incirrata</taxon>
        <taxon>Octopodidae</taxon>
        <taxon>Octopus</taxon>
    </lineage>
</organism>
<dbReference type="InterPro" id="IPR051002">
    <property type="entry name" value="UBA_autophagy_assoc_protein"/>
</dbReference>
<feature type="coiled-coil region" evidence="5">
    <location>
        <begin position="160"/>
        <end position="299"/>
    </location>
</feature>
<dbReference type="Pfam" id="PF17751">
    <property type="entry name" value="SKICH"/>
    <property type="match status" value="1"/>
</dbReference>
<dbReference type="GO" id="GO:0008270">
    <property type="term" value="F:zinc ion binding"/>
    <property type="evidence" value="ECO:0007669"/>
    <property type="project" value="UniProtKB-KW"/>
</dbReference>
<feature type="compositionally biased region" description="Polar residues" evidence="6">
    <location>
        <begin position="534"/>
        <end position="544"/>
    </location>
</feature>
<dbReference type="RefSeq" id="XP_036366357.1">
    <property type="nucleotide sequence ID" value="XM_036510464.1"/>
</dbReference>
<feature type="coiled-coil region" evidence="5">
    <location>
        <begin position="342"/>
        <end position="390"/>
    </location>
</feature>
<dbReference type="Gene3D" id="1.10.287.2610">
    <property type="match status" value="1"/>
</dbReference>
<evidence type="ECO:0000256" key="3">
    <source>
        <dbReference type="ARBA" id="ARBA00022833"/>
    </source>
</evidence>
<accession>A0A7E6FHJ9</accession>
<dbReference type="InterPro" id="IPR041611">
    <property type="entry name" value="SKICH"/>
</dbReference>
<feature type="domain" description="SKICH" evidence="7">
    <location>
        <begin position="25"/>
        <end position="128"/>
    </location>
</feature>
<gene>
    <name evidence="10" type="primary">LOC115220691</name>
</gene>
<keyword evidence="9" id="KW-1185">Reference proteome</keyword>
<keyword evidence="1" id="KW-0479">Metal-binding</keyword>
<dbReference type="KEGG" id="osn:115220691"/>
<evidence type="ECO:0000256" key="2">
    <source>
        <dbReference type="ARBA" id="ARBA00022771"/>
    </source>
</evidence>
<feature type="coiled-coil region" evidence="5">
    <location>
        <begin position="416"/>
        <end position="494"/>
    </location>
</feature>
<dbReference type="PANTHER" id="PTHR31915">
    <property type="entry name" value="SKICH DOMAIN-CONTAINING PROTEIN"/>
    <property type="match status" value="1"/>
</dbReference>
<proteinExistence type="predicted"/>
<evidence type="ECO:0000259" key="7">
    <source>
        <dbReference type="Pfam" id="PF17751"/>
    </source>
</evidence>
<dbReference type="Gene3D" id="2.60.40.2840">
    <property type="match status" value="1"/>
</dbReference>
<keyword evidence="3" id="KW-0862">Zinc</keyword>
<reference evidence="10" key="1">
    <citation type="submission" date="2025-08" db="UniProtKB">
        <authorList>
            <consortium name="RefSeq"/>
        </authorList>
    </citation>
    <scope>IDENTIFICATION</scope>
</reference>
<dbReference type="AlphaFoldDB" id="A0A7E6FHJ9"/>
<feature type="region of interest" description="Disordered" evidence="6">
    <location>
        <begin position="609"/>
        <end position="672"/>
    </location>
</feature>
<keyword evidence="4 5" id="KW-0175">Coiled coil</keyword>
<evidence type="ECO:0000256" key="6">
    <source>
        <dbReference type="SAM" id="MobiDB-lite"/>
    </source>
</evidence>
<feature type="domain" description="UBZ1-type" evidence="8">
    <location>
        <begin position="776"/>
        <end position="802"/>
    </location>
</feature>
<dbReference type="Proteomes" id="UP000515154">
    <property type="component" value="Linkage group LG17"/>
</dbReference>
<protein>
    <submittedName>
        <fullName evidence="10">Tax1-binding protein 1 homolog B</fullName>
    </submittedName>
</protein>
<sequence length="835" mass="95274">MSTGRTEINMATGEISFRHSDFAVVVFPSMPETYPTDAHIECHYTITSDYQPSNRDWVGLYKVGWISSHNYIYYEWCTPLKDYKAGKEFEGNILFPSHQMPGDDGEFYQFCYVASTGQVKGASTPFQFKKPRADDFVEMLDDENDMLVIHSKTFVLEDNLRKAEVEKSALLENIEEYKTRISTLMIKVSQLEKETDEELKSKMAVTEDLRTACVKIKELGKEISDAEAKLQQLSSELESVNEQNSTLKDQVDKQKQEITDLNENVKLLLNEKDEAVGKCKLLEEEKEMYKSQLSNREQSVFETQEETEKLRKALKDMALSKDRCQRELDVCKRKAQMEDPLLISKKEEITRLGEKLRNSEDKLSAAESTKEMLQKELSAYEVTLVKMSADLETARGESLTLKAQMDKMAKEFQEFKVLKKEEIDNLTEANENLKKEASNLLPPQSIYHLQKAQETLKERYAKLHKQNQELSSRNEELTNKLSSLNIQSRELMNEREGWQLRVKKCSEEYKKLYSENQKNIKKIEKLKSAKHTLSETTNDTSSGGAESAIENVPTDDNSSTIEMLEKQLLHQKNWAMEYKVRNNEQEKEMKAMKKNYSEKIKELEEKLAAKEKHHVKSSSKSGSKNKKLSASKNAPVTVSRSKPANVFPPLPGQHSPLLYGNPYTSPSPHDHSKPGYPARLVQLPMPNFCETPDTKPFDPITSENTIEKSTENLPLPIEPTVLPSAKAAAVKAACSTNDKSSIEPPVHLFEPTDTVADGIEIIGTEQSVKGLEEEMRICPRCDESFSNDVSESEFSEHIANHFGRVCPICKKVTDDDVSQDMYENHVYECIKRECN</sequence>
<evidence type="ECO:0000256" key="5">
    <source>
        <dbReference type="SAM" id="Coils"/>
    </source>
</evidence>
<dbReference type="InterPro" id="IPR041641">
    <property type="entry name" value="CALCOCO1/2_Zn_UBZ1"/>
</dbReference>